<organism evidence="11 12">
    <name type="scientific">Sesamum alatum</name>
    <dbReference type="NCBI Taxonomy" id="300844"/>
    <lineage>
        <taxon>Eukaryota</taxon>
        <taxon>Viridiplantae</taxon>
        <taxon>Streptophyta</taxon>
        <taxon>Embryophyta</taxon>
        <taxon>Tracheophyta</taxon>
        <taxon>Spermatophyta</taxon>
        <taxon>Magnoliopsida</taxon>
        <taxon>eudicotyledons</taxon>
        <taxon>Gunneridae</taxon>
        <taxon>Pentapetalae</taxon>
        <taxon>asterids</taxon>
        <taxon>lamiids</taxon>
        <taxon>Lamiales</taxon>
        <taxon>Pedaliaceae</taxon>
        <taxon>Sesamum</taxon>
    </lineage>
</organism>
<dbReference type="SUPFAM" id="SSF52540">
    <property type="entry name" value="P-loop containing nucleoside triphosphate hydrolases"/>
    <property type="match status" value="2"/>
</dbReference>
<dbReference type="GO" id="GO:0004386">
    <property type="term" value="F:helicase activity"/>
    <property type="evidence" value="ECO:0007669"/>
    <property type="project" value="UniProtKB-KW"/>
</dbReference>
<keyword evidence="2" id="KW-0547">Nucleotide-binding</keyword>
<evidence type="ECO:0000256" key="3">
    <source>
        <dbReference type="ARBA" id="ARBA00022801"/>
    </source>
</evidence>
<dbReference type="CDD" id="cd18793">
    <property type="entry name" value="SF2_C_SNF"/>
    <property type="match status" value="1"/>
</dbReference>
<feature type="region of interest" description="Disordered" evidence="7">
    <location>
        <begin position="79"/>
        <end position="117"/>
    </location>
</feature>
<sequence length="918" mass="103722">MSLILNGFLIFLAGRRMHAGKACLSSVSRRTRSQWDAFYRSRHDEIKKKSDQESASVGNGECGMKYDGRIQDFETTNQRFGEGNADSMSSEDIENSMSSGDSEDSDRSGDSEDYADDSDKDYKVKICKYVQKKGARKVGKAVRKMGFRTEEPVDLINRLVDSIWKERDLVKEKPVSVQENGLSNTTLPLKFRLMDDQESCLAEKTDWEMEIDALFSDLEMGLWESEIGCTNSSMKDDECTVSTDNDESPVARCGHGEHDLVLDEQIGMVCRYCYAVLLEIKYVLPPFYVESPKRRERKCVDESQNSIMNQIPFQGSPCDNLDSSSVHSEGTVLDLIPDAEKELYPHQLEGFKFLWRNIAGDIHIKKLEKLPANGGRGCIISHAPGTGKTRLTIVFLQTFMKLYPACRPVIIAPRGMLLTWEQELKKWNVDVRFHNLNEAKLSSEETAIAAGIIGQTGNQEKMKDHNRFIKLYSWMKGGSILGVGYRLFEELAGENEKKHCNDKFKKILLELPGLLVLDEGHTPRNNQSLMWKALTKTTTQRRIILSGTPFQNNFSELYNTLCLVNPRFSHQIMSETNCGGKFTKNAGRKRKANAARDEWANLTSSISKTSSGADGLKKLRSMIEPFVHIHKGSILQNTLPGMRDSLVILRPTDLQRKLLQNIARVDKFLEQAYLASLISVHPSLVADKPEFSDHKRKLKSLASDPNAGVKTRFLIKLIQLCIRLHEKVLVFSEFIDPLLHIKNLLKSHFSWNEGREIIYMDGDQGIKQRQHLINSFNDKHGEAKVLLASQKACSEGINLVGASRVVLLDVVWNPSVERQAICRAYRLGQEKVVYVYHVMTLMEVKKYARQAEKERISELIFSSPDGGGGRGSAACESEDKVLEAMVGHQSFGSVFERIVHQPKESDLVNTFGFVDLKH</sequence>
<dbReference type="GO" id="GO:0080188">
    <property type="term" value="P:gene silencing by siRNA-directed DNA methylation"/>
    <property type="evidence" value="ECO:0007669"/>
    <property type="project" value="InterPro"/>
</dbReference>
<dbReference type="InterPro" id="IPR027417">
    <property type="entry name" value="P-loop_NTPase"/>
</dbReference>
<keyword evidence="4" id="KW-0347">Helicase</keyword>
<dbReference type="InterPro" id="IPR049730">
    <property type="entry name" value="SNF2/RAD54-like_C"/>
</dbReference>
<reference evidence="11" key="2">
    <citation type="journal article" date="2024" name="Plant">
        <title>Genomic evolution and insights into agronomic trait innovations of Sesamum species.</title>
        <authorList>
            <person name="Miao H."/>
            <person name="Wang L."/>
            <person name="Qu L."/>
            <person name="Liu H."/>
            <person name="Sun Y."/>
            <person name="Le M."/>
            <person name="Wang Q."/>
            <person name="Wei S."/>
            <person name="Zheng Y."/>
            <person name="Lin W."/>
            <person name="Duan Y."/>
            <person name="Cao H."/>
            <person name="Xiong S."/>
            <person name="Wang X."/>
            <person name="Wei L."/>
            <person name="Li C."/>
            <person name="Ma Q."/>
            <person name="Ju M."/>
            <person name="Zhao R."/>
            <person name="Li G."/>
            <person name="Mu C."/>
            <person name="Tian Q."/>
            <person name="Mei H."/>
            <person name="Zhang T."/>
            <person name="Gao T."/>
            <person name="Zhang H."/>
        </authorList>
    </citation>
    <scope>NUCLEOTIDE SEQUENCE</scope>
    <source>
        <strain evidence="11">3651</strain>
    </source>
</reference>
<dbReference type="InterPro" id="IPR000330">
    <property type="entry name" value="SNF2_N"/>
</dbReference>
<keyword evidence="12" id="KW-1185">Reference proteome</keyword>
<feature type="domain" description="Helicase C-terminal" evidence="10">
    <location>
        <begin position="716"/>
        <end position="867"/>
    </location>
</feature>
<dbReference type="EMBL" id="JACGWO010000009">
    <property type="protein sequence ID" value="KAK4417868.1"/>
    <property type="molecule type" value="Genomic_DNA"/>
</dbReference>
<evidence type="ECO:0000256" key="4">
    <source>
        <dbReference type="ARBA" id="ARBA00022806"/>
    </source>
</evidence>
<dbReference type="PROSITE" id="PS51194">
    <property type="entry name" value="HELICASE_CTER"/>
    <property type="match status" value="1"/>
</dbReference>
<feature type="signal peptide" evidence="8">
    <location>
        <begin position="1"/>
        <end position="19"/>
    </location>
</feature>
<accession>A0AAE1XUM6</accession>
<dbReference type="PANTHER" id="PTHR45821">
    <property type="entry name" value="SNF2 DOMAIN-CONTAINING PROTEIN CLASSY 2-RELATED"/>
    <property type="match status" value="1"/>
</dbReference>
<dbReference type="GO" id="GO:0005634">
    <property type="term" value="C:nucleus"/>
    <property type="evidence" value="ECO:0007669"/>
    <property type="project" value="UniProtKB-SubCell"/>
</dbReference>
<keyword evidence="8" id="KW-0732">Signal</keyword>
<comment type="caution">
    <text evidence="11">The sequence shown here is derived from an EMBL/GenBank/DDBJ whole genome shotgun (WGS) entry which is preliminary data.</text>
</comment>
<evidence type="ECO:0000256" key="1">
    <source>
        <dbReference type="ARBA" id="ARBA00004123"/>
    </source>
</evidence>
<keyword evidence="3" id="KW-0378">Hydrolase</keyword>
<dbReference type="InterPro" id="IPR001650">
    <property type="entry name" value="Helicase_C-like"/>
</dbReference>
<name>A0AAE1XUM6_9LAMI</name>
<keyword evidence="6" id="KW-0539">Nucleus</keyword>
<feature type="chain" id="PRO_5042290639" evidence="8">
    <location>
        <begin position="20"/>
        <end position="918"/>
    </location>
</feature>
<dbReference type="Pfam" id="PF00271">
    <property type="entry name" value="Helicase_C"/>
    <property type="match status" value="1"/>
</dbReference>
<dbReference type="InterPro" id="IPR044567">
    <property type="entry name" value="CLSY/DRD1"/>
</dbReference>
<evidence type="ECO:0000259" key="10">
    <source>
        <dbReference type="PROSITE" id="PS51194"/>
    </source>
</evidence>
<comment type="subcellular location">
    <subcellularLocation>
        <location evidence="1">Nucleus</location>
    </subcellularLocation>
</comment>
<keyword evidence="5" id="KW-0067">ATP-binding</keyword>
<evidence type="ECO:0000256" key="5">
    <source>
        <dbReference type="ARBA" id="ARBA00022840"/>
    </source>
</evidence>
<dbReference type="Gene3D" id="3.40.50.300">
    <property type="entry name" value="P-loop containing nucleotide triphosphate hydrolases"/>
    <property type="match status" value="1"/>
</dbReference>
<dbReference type="Proteomes" id="UP001293254">
    <property type="component" value="Unassembled WGS sequence"/>
</dbReference>
<proteinExistence type="predicted"/>
<dbReference type="GO" id="GO:0016787">
    <property type="term" value="F:hydrolase activity"/>
    <property type="evidence" value="ECO:0007669"/>
    <property type="project" value="UniProtKB-KW"/>
</dbReference>
<evidence type="ECO:0000259" key="9">
    <source>
        <dbReference type="PROSITE" id="PS51192"/>
    </source>
</evidence>
<dbReference type="SMART" id="SM00490">
    <property type="entry name" value="HELICc"/>
    <property type="match status" value="1"/>
</dbReference>
<evidence type="ECO:0000256" key="2">
    <source>
        <dbReference type="ARBA" id="ARBA00022741"/>
    </source>
</evidence>
<dbReference type="InterPro" id="IPR014001">
    <property type="entry name" value="Helicase_ATP-bd"/>
</dbReference>
<feature type="domain" description="Helicase ATP-binding" evidence="9">
    <location>
        <begin position="369"/>
        <end position="567"/>
    </location>
</feature>
<evidence type="ECO:0000256" key="7">
    <source>
        <dbReference type="SAM" id="MobiDB-lite"/>
    </source>
</evidence>
<dbReference type="Gene3D" id="3.40.50.10810">
    <property type="entry name" value="Tandem AAA-ATPase domain"/>
    <property type="match status" value="1"/>
</dbReference>
<protein>
    <submittedName>
        <fullName evidence="11">SNF2 domain-containing protein CLASSY 3</fullName>
    </submittedName>
</protein>
<evidence type="ECO:0000313" key="12">
    <source>
        <dbReference type="Proteomes" id="UP001293254"/>
    </source>
</evidence>
<evidence type="ECO:0000256" key="8">
    <source>
        <dbReference type="SAM" id="SignalP"/>
    </source>
</evidence>
<evidence type="ECO:0000256" key="6">
    <source>
        <dbReference type="ARBA" id="ARBA00023242"/>
    </source>
</evidence>
<dbReference type="Pfam" id="PF00176">
    <property type="entry name" value="SNF2-rel_dom"/>
    <property type="match status" value="1"/>
</dbReference>
<evidence type="ECO:0000313" key="11">
    <source>
        <dbReference type="EMBL" id="KAK4417868.1"/>
    </source>
</evidence>
<dbReference type="GO" id="GO:0005524">
    <property type="term" value="F:ATP binding"/>
    <property type="evidence" value="ECO:0007669"/>
    <property type="project" value="UniProtKB-KW"/>
</dbReference>
<gene>
    <name evidence="11" type="ORF">Salat_2199500</name>
</gene>
<dbReference type="SMART" id="SM00487">
    <property type="entry name" value="DEXDc"/>
    <property type="match status" value="1"/>
</dbReference>
<dbReference type="PANTHER" id="PTHR45821:SF5">
    <property type="entry name" value="SNF2 DOMAIN-CONTAINING PROTEIN CLASSY 4"/>
    <property type="match status" value="1"/>
</dbReference>
<dbReference type="AlphaFoldDB" id="A0AAE1XUM6"/>
<reference evidence="11" key="1">
    <citation type="submission" date="2020-06" db="EMBL/GenBank/DDBJ databases">
        <authorList>
            <person name="Li T."/>
            <person name="Hu X."/>
            <person name="Zhang T."/>
            <person name="Song X."/>
            <person name="Zhang H."/>
            <person name="Dai N."/>
            <person name="Sheng W."/>
            <person name="Hou X."/>
            <person name="Wei L."/>
        </authorList>
    </citation>
    <scope>NUCLEOTIDE SEQUENCE</scope>
    <source>
        <strain evidence="11">3651</strain>
        <tissue evidence="11">Leaf</tissue>
    </source>
</reference>
<dbReference type="PROSITE" id="PS51192">
    <property type="entry name" value="HELICASE_ATP_BIND_1"/>
    <property type="match status" value="1"/>
</dbReference>
<dbReference type="InterPro" id="IPR038718">
    <property type="entry name" value="SNF2-like_sf"/>
</dbReference>